<dbReference type="Proteomes" id="UP000799772">
    <property type="component" value="Unassembled WGS sequence"/>
</dbReference>
<evidence type="ECO:0000313" key="6">
    <source>
        <dbReference type="EMBL" id="KAF2103338.1"/>
    </source>
</evidence>
<dbReference type="InterPro" id="IPR002401">
    <property type="entry name" value="Cyt_P450_E_grp-I"/>
</dbReference>
<keyword evidence="4 5" id="KW-0349">Heme</keyword>
<dbReference type="CDD" id="cd11062">
    <property type="entry name" value="CYP58-like"/>
    <property type="match status" value="1"/>
</dbReference>
<organism evidence="6 7">
    <name type="scientific">Rhizodiscina lignyota</name>
    <dbReference type="NCBI Taxonomy" id="1504668"/>
    <lineage>
        <taxon>Eukaryota</taxon>
        <taxon>Fungi</taxon>
        <taxon>Dikarya</taxon>
        <taxon>Ascomycota</taxon>
        <taxon>Pezizomycotina</taxon>
        <taxon>Dothideomycetes</taxon>
        <taxon>Pleosporomycetidae</taxon>
        <taxon>Aulographales</taxon>
        <taxon>Rhizodiscinaceae</taxon>
        <taxon>Rhizodiscina</taxon>
    </lineage>
</organism>
<dbReference type="GO" id="GO:0020037">
    <property type="term" value="F:heme binding"/>
    <property type="evidence" value="ECO:0007669"/>
    <property type="project" value="InterPro"/>
</dbReference>
<dbReference type="PANTHER" id="PTHR24305:SF152">
    <property type="entry name" value="P450, PUTATIVE (EUROFUNG)-RELATED"/>
    <property type="match status" value="1"/>
</dbReference>
<evidence type="ECO:0000256" key="3">
    <source>
        <dbReference type="ARBA" id="ARBA00023004"/>
    </source>
</evidence>
<comment type="caution">
    <text evidence="6">The sequence shown here is derived from an EMBL/GenBank/DDBJ whole genome shotgun (WGS) entry which is preliminary data.</text>
</comment>
<proteinExistence type="inferred from homology"/>
<sequence length="503" mass="56394">MGALGLASTLLQLILALLAASLSLTAYRLFFHPLARFPGPKLAAATGVHEFYFSVILGGQLPFRLQRLHSVYGPIVRIGPNELHISHPEAYEEIYRAGSKLSKWPWYYSCFGVGLSAFGSLSNAEHSQRRAATAVFFSRQSIFSYEGILRQPVETLCKKLKSARDRGDPVDLDRAFRNVSLDAISQISFGRSFDFVERDDAAAFFHEGVGDSLKTICTVRFFPPLVPFFNNMPLWLMKLMGEKLAAVMLMKRFAREAAKTAMEQHSLSPEEASKRHMILGHIVANRHDPRYGAVTQRRLEEEALSLIAAGADTTGNASTMAVYQLLRHPDLYERVKDEVQSAQTGPGGEFGLIQLEKLPYLTAVIKEALRMSYGLMGRLPRVVPPSGIEVLNEHIPGSTIVSMSTYLQHNNEQVFPQPSRFNPDRWLGEDGSRLDRYLVSFGKGRHACVGMNVAYAQIYLDLGLLLKEFDFALEPMSDWDMEYEDRFVGLHHAGAKRVHVRLK</sequence>
<protein>
    <submittedName>
        <fullName evidence="6">Cytochrome P450</fullName>
    </submittedName>
</protein>
<dbReference type="GO" id="GO:0005506">
    <property type="term" value="F:iron ion binding"/>
    <property type="evidence" value="ECO:0007669"/>
    <property type="project" value="InterPro"/>
</dbReference>
<dbReference type="PRINTS" id="PR00385">
    <property type="entry name" value="P450"/>
</dbReference>
<dbReference type="InterPro" id="IPR017972">
    <property type="entry name" value="Cyt_P450_CS"/>
</dbReference>
<dbReference type="PROSITE" id="PS00086">
    <property type="entry name" value="CYTOCHROME_P450"/>
    <property type="match status" value="1"/>
</dbReference>
<dbReference type="AlphaFoldDB" id="A0A9P4INU2"/>
<keyword evidence="5" id="KW-0503">Monooxygenase</keyword>
<dbReference type="InterPro" id="IPR001128">
    <property type="entry name" value="Cyt_P450"/>
</dbReference>
<evidence type="ECO:0000313" key="7">
    <source>
        <dbReference type="Proteomes" id="UP000799772"/>
    </source>
</evidence>
<evidence type="ECO:0000256" key="1">
    <source>
        <dbReference type="ARBA" id="ARBA00001971"/>
    </source>
</evidence>
<keyword evidence="2 4" id="KW-0479">Metal-binding</keyword>
<keyword evidence="7" id="KW-1185">Reference proteome</keyword>
<dbReference type="Gene3D" id="1.10.630.10">
    <property type="entry name" value="Cytochrome P450"/>
    <property type="match status" value="1"/>
</dbReference>
<dbReference type="EMBL" id="ML978122">
    <property type="protein sequence ID" value="KAF2103338.1"/>
    <property type="molecule type" value="Genomic_DNA"/>
</dbReference>
<comment type="cofactor">
    <cofactor evidence="1 4">
        <name>heme</name>
        <dbReference type="ChEBI" id="CHEBI:30413"/>
    </cofactor>
</comment>
<evidence type="ECO:0000256" key="2">
    <source>
        <dbReference type="ARBA" id="ARBA00022723"/>
    </source>
</evidence>
<feature type="binding site" description="axial binding residue" evidence="4">
    <location>
        <position position="448"/>
    </location>
    <ligand>
        <name>heme</name>
        <dbReference type="ChEBI" id="CHEBI:30413"/>
    </ligand>
    <ligandPart>
        <name>Fe</name>
        <dbReference type="ChEBI" id="CHEBI:18248"/>
    </ligandPart>
</feature>
<keyword evidence="5" id="KW-0560">Oxidoreductase</keyword>
<name>A0A9P4INU2_9PEZI</name>
<dbReference type="PANTHER" id="PTHR24305">
    <property type="entry name" value="CYTOCHROME P450"/>
    <property type="match status" value="1"/>
</dbReference>
<dbReference type="GO" id="GO:0016705">
    <property type="term" value="F:oxidoreductase activity, acting on paired donors, with incorporation or reduction of molecular oxygen"/>
    <property type="evidence" value="ECO:0007669"/>
    <property type="project" value="InterPro"/>
</dbReference>
<dbReference type="GO" id="GO:0004497">
    <property type="term" value="F:monooxygenase activity"/>
    <property type="evidence" value="ECO:0007669"/>
    <property type="project" value="UniProtKB-KW"/>
</dbReference>
<evidence type="ECO:0000256" key="5">
    <source>
        <dbReference type="RuleBase" id="RU000461"/>
    </source>
</evidence>
<gene>
    <name evidence="6" type="ORF">NA57DRAFT_33120</name>
</gene>
<evidence type="ECO:0000256" key="4">
    <source>
        <dbReference type="PIRSR" id="PIRSR602401-1"/>
    </source>
</evidence>
<dbReference type="SUPFAM" id="SSF48264">
    <property type="entry name" value="Cytochrome P450"/>
    <property type="match status" value="1"/>
</dbReference>
<dbReference type="InterPro" id="IPR050121">
    <property type="entry name" value="Cytochrome_P450_monoxygenase"/>
</dbReference>
<comment type="similarity">
    <text evidence="5">Belongs to the cytochrome P450 family.</text>
</comment>
<reference evidence="6" key="1">
    <citation type="journal article" date="2020" name="Stud. Mycol.">
        <title>101 Dothideomycetes genomes: a test case for predicting lifestyles and emergence of pathogens.</title>
        <authorList>
            <person name="Haridas S."/>
            <person name="Albert R."/>
            <person name="Binder M."/>
            <person name="Bloem J."/>
            <person name="Labutti K."/>
            <person name="Salamov A."/>
            <person name="Andreopoulos B."/>
            <person name="Baker S."/>
            <person name="Barry K."/>
            <person name="Bills G."/>
            <person name="Bluhm B."/>
            <person name="Cannon C."/>
            <person name="Castanera R."/>
            <person name="Culley D."/>
            <person name="Daum C."/>
            <person name="Ezra D."/>
            <person name="Gonzalez J."/>
            <person name="Henrissat B."/>
            <person name="Kuo A."/>
            <person name="Liang C."/>
            <person name="Lipzen A."/>
            <person name="Lutzoni F."/>
            <person name="Magnuson J."/>
            <person name="Mondo S."/>
            <person name="Nolan M."/>
            <person name="Ohm R."/>
            <person name="Pangilinan J."/>
            <person name="Park H.-J."/>
            <person name="Ramirez L."/>
            <person name="Alfaro M."/>
            <person name="Sun H."/>
            <person name="Tritt A."/>
            <person name="Yoshinaga Y."/>
            <person name="Zwiers L.-H."/>
            <person name="Turgeon B."/>
            <person name="Goodwin S."/>
            <person name="Spatafora J."/>
            <person name="Crous P."/>
            <person name="Grigoriev I."/>
        </authorList>
    </citation>
    <scope>NUCLEOTIDE SEQUENCE</scope>
    <source>
        <strain evidence="6">CBS 133067</strain>
    </source>
</reference>
<dbReference type="PRINTS" id="PR00463">
    <property type="entry name" value="EP450I"/>
</dbReference>
<keyword evidence="3 4" id="KW-0408">Iron</keyword>
<dbReference type="Pfam" id="PF00067">
    <property type="entry name" value="p450"/>
    <property type="match status" value="1"/>
</dbReference>
<dbReference type="OrthoDB" id="3945418at2759"/>
<dbReference type="InterPro" id="IPR036396">
    <property type="entry name" value="Cyt_P450_sf"/>
</dbReference>
<accession>A0A9P4INU2</accession>